<comment type="caution">
    <text evidence="2">The sequence shown here is derived from an EMBL/GenBank/DDBJ whole genome shotgun (WGS) entry which is preliminary data.</text>
</comment>
<accession>A0A8T2UF13</accession>
<protein>
    <submittedName>
        <fullName evidence="2">Uncharacterized protein</fullName>
    </submittedName>
</protein>
<feature type="region of interest" description="Disordered" evidence="1">
    <location>
        <begin position="132"/>
        <end position="152"/>
    </location>
</feature>
<organism evidence="2 3">
    <name type="scientific">Ceratopteris richardii</name>
    <name type="common">Triangle waterfern</name>
    <dbReference type="NCBI Taxonomy" id="49495"/>
    <lineage>
        <taxon>Eukaryota</taxon>
        <taxon>Viridiplantae</taxon>
        <taxon>Streptophyta</taxon>
        <taxon>Embryophyta</taxon>
        <taxon>Tracheophyta</taxon>
        <taxon>Polypodiopsida</taxon>
        <taxon>Polypodiidae</taxon>
        <taxon>Polypodiales</taxon>
        <taxon>Pteridineae</taxon>
        <taxon>Pteridaceae</taxon>
        <taxon>Parkerioideae</taxon>
        <taxon>Ceratopteris</taxon>
    </lineage>
</organism>
<reference evidence="2" key="1">
    <citation type="submission" date="2021-08" db="EMBL/GenBank/DDBJ databases">
        <title>WGS assembly of Ceratopteris richardii.</title>
        <authorList>
            <person name="Marchant D.B."/>
            <person name="Chen G."/>
            <person name="Jenkins J."/>
            <person name="Shu S."/>
            <person name="Leebens-Mack J."/>
            <person name="Grimwood J."/>
            <person name="Schmutz J."/>
            <person name="Soltis P."/>
            <person name="Soltis D."/>
            <person name="Chen Z.-H."/>
        </authorList>
    </citation>
    <scope>NUCLEOTIDE SEQUENCE</scope>
    <source>
        <strain evidence="2">Whitten #5841</strain>
        <tissue evidence="2">Leaf</tissue>
    </source>
</reference>
<dbReference type="OrthoDB" id="10478571at2759"/>
<feature type="compositionally biased region" description="Polar residues" evidence="1">
    <location>
        <begin position="134"/>
        <end position="145"/>
    </location>
</feature>
<name>A0A8T2UF13_CERRI</name>
<gene>
    <name evidence="2" type="ORF">KP509_06G036900</name>
</gene>
<evidence type="ECO:0000256" key="1">
    <source>
        <dbReference type="SAM" id="MobiDB-lite"/>
    </source>
</evidence>
<evidence type="ECO:0000313" key="2">
    <source>
        <dbReference type="EMBL" id="KAH7434831.1"/>
    </source>
</evidence>
<sequence>MMRSRVCGSFVLSSRIRRAGRRSFSSKVAGEWTLADELAAEEELDDSQQPVSRALDQMFSDMRFKRLAPSWLPLRPESSFFLPPSPPLSQLLKHHSLPVQQTLSPEHLRMALNPLGWTSSDAIHERMACESGEMVSSTKNESVPSTKKEPEGWVEIILTDDGTGQVATTEGQ</sequence>
<dbReference type="AlphaFoldDB" id="A0A8T2UF13"/>
<dbReference type="Proteomes" id="UP000825935">
    <property type="component" value="Chromosome 6"/>
</dbReference>
<proteinExistence type="predicted"/>
<dbReference type="EMBL" id="CM035411">
    <property type="protein sequence ID" value="KAH7434831.1"/>
    <property type="molecule type" value="Genomic_DNA"/>
</dbReference>
<evidence type="ECO:0000313" key="3">
    <source>
        <dbReference type="Proteomes" id="UP000825935"/>
    </source>
</evidence>
<keyword evidence="3" id="KW-1185">Reference proteome</keyword>